<evidence type="ECO:0000313" key="2">
    <source>
        <dbReference type="Proteomes" id="UP001304300"/>
    </source>
</evidence>
<accession>A0AAQ3LF60</accession>
<dbReference type="Proteomes" id="UP001304300">
    <property type="component" value="Chromosome"/>
</dbReference>
<name>A0AAQ3LF60_9BACT</name>
<sequence>MSNSIVYINSTLQPWSDLYRDGDICPLHYWGYSDFQQNNLLCIKNSRIAIQLRYRLGGLDIPVLWRTYQRLKKGAKAIYLVTPPDILAALPFLRYRFPSKPIVTWVWTADDVRKHHRKLKHATHIFCLTEDAKEALDYHGMEKKSSFHLWGAAPEAFVDQSEPKLEYDLNFLGLSRRDLTMINNLLESKSYSVVTTPKAASALETTGQVQPNLSMHELHGFSALKRILKKSRVTVIPIFSDDNQPSGYTNLVESLLCGTPVVIPKESLIPRRALYAKGVFHYEAGNYQSMKQTLTEAVKTGSDPDARQLIQESASTLFNGKSIKDSLRNLLQ</sequence>
<dbReference type="SUPFAM" id="SSF53756">
    <property type="entry name" value="UDP-Glycosyltransferase/glycogen phosphorylase"/>
    <property type="match status" value="1"/>
</dbReference>
<gene>
    <name evidence="1" type="ORF">RZN69_19520</name>
</gene>
<dbReference type="RefSeq" id="WP_317833028.1">
    <property type="nucleotide sequence ID" value="NZ_CP136920.1"/>
</dbReference>
<organism evidence="1 2">
    <name type="scientific">Rubellicoccus peritrichatus</name>
    <dbReference type="NCBI Taxonomy" id="3080537"/>
    <lineage>
        <taxon>Bacteria</taxon>
        <taxon>Pseudomonadati</taxon>
        <taxon>Verrucomicrobiota</taxon>
        <taxon>Opitutia</taxon>
        <taxon>Puniceicoccales</taxon>
        <taxon>Cerasicoccaceae</taxon>
        <taxon>Rubellicoccus</taxon>
    </lineage>
</organism>
<dbReference type="KEGG" id="puo:RZN69_19520"/>
<evidence type="ECO:0000313" key="1">
    <source>
        <dbReference type="EMBL" id="WOO40819.1"/>
    </source>
</evidence>
<dbReference type="AlphaFoldDB" id="A0AAQ3LF60"/>
<proteinExistence type="predicted"/>
<keyword evidence="2" id="KW-1185">Reference proteome</keyword>
<dbReference type="EMBL" id="CP136920">
    <property type="protein sequence ID" value="WOO40819.1"/>
    <property type="molecule type" value="Genomic_DNA"/>
</dbReference>
<protein>
    <submittedName>
        <fullName evidence="1">Uncharacterized protein</fullName>
    </submittedName>
</protein>
<reference evidence="1 2" key="1">
    <citation type="submission" date="2023-10" db="EMBL/GenBank/DDBJ databases">
        <title>Rubellicoccus peritrichatus gen. nov., sp. nov., isolated from an algae of coral reef tank.</title>
        <authorList>
            <person name="Luo J."/>
        </authorList>
    </citation>
    <scope>NUCLEOTIDE SEQUENCE [LARGE SCALE GENOMIC DNA]</scope>
    <source>
        <strain evidence="1 2">CR14</strain>
    </source>
</reference>